<keyword evidence="6 7" id="KW-0472">Membrane</keyword>
<feature type="transmembrane region" description="Helical" evidence="7">
    <location>
        <begin position="423"/>
        <end position="447"/>
    </location>
</feature>
<dbReference type="Proteomes" id="UP001479436">
    <property type="component" value="Unassembled WGS sequence"/>
</dbReference>
<dbReference type="PANTHER" id="PTHR13018:SF5">
    <property type="entry name" value="RE44586P"/>
    <property type="match status" value="1"/>
</dbReference>
<evidence type="ECO:0000256" key="2">
    <source>
        <dbReference type="ARBA" id="ARBA00007779"/>
    </source>
</evidence>
<evidence type="ECO:0000256" key="3">
    <source>
        <dbReference type="ARBA" id="ARBA00022448"/>
    </source>
</evidence>
<dbReference type="Pfam" id="PF02714">
    <property type="entry name" value="RSN1_7TM"/>
    <property type="match status" value="1"/>
</dbReference>
<evidence type="ECO:0000256" key="6">
    <source>
        <dbReference type="ARBA" id="ARBA00023136"/>
    </source>
</evidence>
<comment type="caution">
    <text evidence="11">The sequence shown here is derived from an EMBL/GenBank/DDBJ whole genome shotgun (WGS) entry which is preliminary data.</text>
</comment>
<dbReference type="Pfam" id="PF13967">
    <property type="entry name" value="RSN1_TM"/>
    <property type="match status" value="1"/>
</dbReference>
<evidence type="ECO:0000256" key="7">
    <source>
        <dbReference type="SAM" id="Phobius"/>
    </source>
</evidence>
<dbReference type="InterPro" id="IPR032880">
    <property type="entry name" value="CSC1/OSCA1-like_N"/>
</dbReference>
<name>A0ABR2W078_9FUNG</name>
<evidence type="ECO:0000259" key="8">
    <source>
        <dbReference type="Pfam" id="PF02714"/>
    </source>
</evidence>
<dbReference type="InterPro" id="IPR045122">
    <property type="entry name" value="Csc1-like"/>
</dbReference>
<proteinExistence type="inferred from homology"/>
<evidence type="ECO:0000259" key="10">
    <source>
        <dbReference type="Pfam" id="PF14703"/>
    </source>
</evidence>
<protein>
    <recommendedName>
        <fullName evidence="13">DUF221-domain-containing protein</fullName>
    </recommendedName>
</protein>
<feature type="transmembrane region" description="Helical" evidence="7">
    <location>
        <begin position="467"/>
        <end position="486"/>
    </location>
</feature>
<feature type="transmembrane region" description="Helical" evidence="7">
    <location>
        <begin position="585"/>
        <end position="604"/>
    </location>
</feature>
<dbReference type="EMBL" id="JASJQH010007297">
    <property type="protein sequence ID" value="KAK9711161.1"/>
    <property type="molecule type" value="Genomic_DNA"/>
</dbReference>
<sequence>MEDEEPKKPDATPLITQLSLATPLFVLCVLFFCLLRNRWKEFYSPKTNWRGPQNPLPPLPRTTFTWIPALYRIKESEIMSSAGLDAVMYLRFWKMGLVLFAFFMLWSLLILLPFDLFTRSKSSHQSAYFKVHLVFTWVFSFFTYYLLYRNYRRFIRLRQKFLRESATDIRSRTVLVTGIPSRYRTEENLTTYFSGLSVGTVDHVVMNREVSELEAVLTKRFEYLDKLERTYMKLIRRSSNRSNSEIASEVDSTLAQPLLPQLRTAFDLDQIVTKRPTIKLGLFGLFGKRVDAIDYYYSKFQFYDQKVTEKRNQYYPPASSAFVTFTTQNAANIAAQTLNSHKPFQFITRMAREPRDMYWPNATIQPMEKNFHTLFVHIAVALIVLFWTVPSVLISSLLGTWERLEEIIPGLANLSLSPWTKGLIQGSLPTIAVAGLASLVPRIMSALSRFQGLRTYSSIQNAQMSKYFLFIFVNILLVFIVAGTAFKTRIPDLLEHPRELLTTLGEELPKVSSFFINYVILHGFVVLPLVELTRIDCLIFGWISKLTWQTPRDRSEYFSPVFVNYGVLYSMPMLLFIVVLTYSVIAPLVSIFGTLYFLVGYTIYRHHLLYVYRTRYDSGGSIWPCVFRRLLWGLVLFQLTMTAIFTLSPGVEWLSGFTFPLVLITGAFGYFCEQNFAEYASVLSLDVASDLDATVTSDSEETRDPYYPRESTPISPSVFDPTTRMETWQSITRVGGVLDMEDTTYYHPALVGELPYLWLPKGYVSRATGYFTDPLAY</sequence>
<comment type="similarity">
    <text evidence="2">Belongs to the CSC1 (TC 1.A.17) family.</text>
</comment>
<reference evidence="11 12" key="1">
    <citation type="submission" date="2023-04" db="EMBL/GenBank/DDBJ databases">
        <title>Genome of Basidiobolus ranarum AG-B5.</title>
        <authorList>
            <person name="Stajich J.E."/>
            <person name="Carter-House D."/>
            <person name="Gryganskyi A."/>
        </authorList>
    </citation>
    <scope>NUCLEOTIDE SEQUENCE [LARGE SCALE GENOMIC DNA]</scope>
    <source>
        <strain evidence="11 12">AG-B5</strain>
    </source>
</reference>
<comment type="subcellular location">
    <subcellularLocation>
        <location evidence="1">Membrane</location>
        <topology evidence="1">Multi-pass membrane protein</topology>
    </subcellularLocation>
</comment>
<feature type="transmembrane region" description="Helical" evidence="7">
    <location>
        <begin position="561"/>
        <end position="579"/>
    </location>
</feature>
<feature type="transmembrane region" description="Helical" evidence="7">
    <location>
        <begin position="97"/>
        <end position="117"/>
    </location>
</feature>
<feature type="transmembrane region" description="Helical" evidence="7">
    <location>
        <begin position="515"/>
        <end position="540"/>
    </location>
</feature>
<feature type="domain" description="CSC1/OSCA1-like N-terminal transmembrane" evidence="9">
    <location>
        <begin position="14"/>
        <end position="150"/>
    </location>
</feature>
<keyword evidence="12" id="KW-1185">Reference proteome</keyword>
<dbReference type="Pfam" id="PF14703">
    <property type="entry name" value="PHM7_cyt"/>
    <property type="match status" value="1"/>
</dbReference>
<feature type="transmembrane region" description="Helical" evidence="7">
    <location>
        <begin position="129"/>
        <end position="148"/>
    </location>
</feature>
<accession>A0ABR2W078</accession>
<keyword evidence="5 7" id="KW-1133">Transmembrane helix</keyword>
<feature type="transmembrane region" description="Helical" evidence="7">
    <location>
        <begin position="374"/>
        <end position="394"/>
    </location>
</feature>
<evidence type="ECO:0000313" key="11">
    <source>
        <dbReference type="EMBL" id="KAK9711161.1"/>
    </source>
</evidence>
<keyword evidence="3" id="KW-0813">Transport</keyword>
<evidence type="ECO:0000256" key="1">
    <source>
        <dbReference type="ARBA" id="ARBA00004141"/>
    </source>
</evidence>
<feature type="domain" description="CSC1/OSCA1-like 7TM region" evidence="8">
    <location>
        <begin position="373"/>
        <end position="645"/>
    </location>
</feature>
<evidence type="ECO:0000256" key="4">
    <source>
        <dbReference type="ARBA" id="ARBA00022692"/>
    </source>
</evidence>
<evidence type="ECO:0000256" key="5">
    <source>
        <dbReference type="ARBA" id="ARBA00022989"/>
    </source>
</evidence>
<feature type="domain" description="CSC1/OSCA1-like cytosolic" evidence="10">
    <location>
        <begin position="171"/>
        <end position="361"/>
    </location>
</feature>
<feature type="transmembrane region" description="Helical" evidence="7">
    <location>
        <begin position="653"/>
        <end position="672"/>
    </location>
</feature>
<dbReference type="InterPro" id="IPR027815">
    <property type="entry name" value="CSC1/OSCA1-like_cyt"/>
</dbReference>
<organism evidence="11 12">
    <name type="scientific">Basidiobolus ranarum</name>
    <dbReference type="NCBI Taxonomy" id="34480"/>
    <lineage>
        <taxon>Eukaryota</taxon>
        <taxon>Fungi</taxon>
        <taxon>Fungi incertae sedis</taxon>
        <taxon>Zoopagomycota</taxon>
        <taxon>Entomophthoromycotina</taxon>
        <taxon>Basidiobolomycetes</taxon>
        <taxon>Basidiobolales</taxon>
        <taxon>Basidiobolaceae</taxon>
        <taxon>Basidiobolus</taxon>
    </lineage>
</organism>
<keyword evidence="4 7" id="KW-0812">Transmembrane</keyword>
<feature type="transmembrane region" description="Helical" evidence="7">
    <location>
        <begin position="625"/>
        <end position="647"/>
    </location>
</feature>
<dbReference type="InterPro" id="IPR003864">
    <property type="entry name" value="CSC1/OSCA1-like_7TM"/>
</dbReference>
<evidence type="ECO:0000259" key="9">
    <source>
        <dbReference type="Pfam" id="PF13967"/>
    </source>
</evidence>
<feature type="transmembrane region" description="Helical" evidence="7">
    <location>
        <begin position="14"/>
        <end position="35"/>
    </location>
</feature>
<evidence type="ECO:0000313" key="12">
    <source>
        <dbReference type="Proteomes" id="UP001479436"/>
    </source>
</evidence>
<evidence type="ECO:0008006" key="13">
    <source>
        <dbReference type="Google" id="ProtNLM"/>
    </source>
</evidence>
<dbReference type="PANTHER" id="PTHR13018">
    <property type="entry name" value="PROBABLE MEMBRANE PROTEIN DUF221-RELATED"/>
    <property type="match status" value="1"/>
</dbReference>
<gene>
    <name evidence="11" type="ORF">K7432_007983</name>
</gene>